<gene>
    <name evidence="1" type="ORF">DDZ15_05290</name>
</gene>
<protein>
    <submittedName>
        <fullName evidence="1">Uncharacterized protein</fullName>
    </submittedName>
</protein>
<evidence type="ECO:0000313" key="2">
    <source>
        <dbReference type="Proteomes" id="UP000245533"/>
    </source>
</evidence>
<dbReference type="AlphaFoldDB" id="A0A316TX98"/>
<accession>A0A316TX98</accession>
<dbReference type="EMBL" id="QGGB01000004">
    <property type="protein sequence ID" value="PWN07214.1"/>
    <property type="molecule type" value="Genomic_DNA"/>
</dbReference>
<comment type="caution">
    <text evidence="1">The sequence shown here is derived from an EMBL/GenBank/DDBJ whole genome shotgun (WGS) entry which is preliminary data.</text>
</comment>
<proteinExistence type="predicted"/>
<evidence type="ECO:0000313" key="1">
    <source>
        <dbReference type="EMBL" id="PWN07214.1"/>
    </source>
</evidence>
<reference evidence="1 2" key="1">
    <citation type="submission" date="2018-05" db="EMBL/GenBank/DDBJ databases">
        <title>Rhodohalobacter halophilus gen. nov., sp. nov., a moderately halophilic member of the family Balneolaceae.</title>
        <authorList>
            <person name="Liu Z.-W."/>
        </authorList>
    </citation>
    <scope>NUCLEOTIDE SEQUENCE [LARGE SCALE GENOMIC DNA]</scope>
    <source>
        <strain evidence="1 2">8A47</strain>
    </source>
</reference>
<organism evidence="1 2">
    <name type="scientific">Rhodohalobacter mucosus</name>
    <dbReference type="NCBI Taxonomy" id="2079485"/>
    <lineage>
        <taxon>Bacteria</taxon>
        <taxon>Pseudomonadati</taxon>
        <taxon>Balneolota</taxon>
        <taxon>Balneolia</taxon>
        <taxon>Balneolales</taxon>
        <taxon>Balneolaceae</taxon>
        <taxon>Rhodohalobacter</taxon>
    </lineage>
</organism>
<name>A0A316TX98_9BACT</name>
<sequence length="101" mass="11341">MAFKIKNISTFFVLLFITGVLSASFHLHVDEGHAADSEPPHYVQDHNFCSLCASQFTYSKDHDLESETVFEPGEFVPDLQPAIFAPPLVLLQNYRAPPFLS</sequence>
<dbReference type="Proteomes" id="UP000245533">
    <property type="component" value="Unassembled WGS sequence"/>
</dbReference>
<keyword evidence="2" id="KW-1185">Reference proteome</keyword>